<comment type="caution">
    <text evidence="1">The sequence shown here is derived from an EMBL/GenBank/DDBJ whole genome shotgun (WGS) entry which is preliminary data.</text>
</comment>
<evidence type="ECO:0000313" key="1">
    <source>
        <dbReference type="EMBL" id="TCJ20482.1"/>
    </source>
</evidence>
<organism evidence="1 2">
    <name type="scientific">Rubrobacter taiwanensis</name>
    <dbReference type="NCBI Taxonomy" id="185139"/>
    <lineage>
        <taxon>Bacteria</taxon>
        <taxon>Bacillati</taxon>
        <taxon>Actinomycetota</taxon>
        <taxon>Rubrobacteria</taxon>
        <taxon>Rubrobacterales</taxon>
        <taxon>Rubrobacteraceae</taxon>
        <taxon>Rubrobacter</taxon>
    </lineage>
</organism>
<keyword evidence="2" id="KW-1185">Reference proteome</keyword>
<dbReference type="Proteomes" id="UP000295244">
    <property type="component" value="Unassembled WGS sequence"/>
</dbReference>
<dbReference type="EMBL" id="SKBU01000003">
    <property type="protein sequence ID" value="TCJ20482.1"/>
    <property type="molecule type" value="Genomic_DNA"/>
</dbReference>
<dbReference type="AlphaFoldDB" id="A0A4V2NXA0"/>
<evidence type="ECO:0000313" key="2">
    <source>
        <dbReference type="Proteomes" id="UP000295244"/>
    </source>
</evidence>
<dbReference type="RefSeq" id="WP_132687429.1">
    <property type="nucleotide sequence ID" value="NZ_SKBU01000003.1"/>
</dbReference>
<dbReference type="OrthoDB" id="5192951at2"/>
<protein>
    <recommendedName>
        <fullName evidence="3">Asp23/Gls24 family envelope stress response protein</fullName>
    </recommendedName>
</protein>
<sequence length="101" mass="10691">MVDDLKLARAVAEAALSTRGVHALGRGRYAEAATYGPGEKVLGVVVGPGSVRVHVVAGYPEGTPLPELVRRLKERVTPAADGREVEVVVEDIYLAEEDADL</sequence>
<accession>A0A4V2NXA0</accession>
<proteinExistence type="predicted"/>
<evidence type="ECO:0008006" key="3">
    <source>
        <dbReference type="Google" id="ProtNLM"/>
    </source>
</evidence>
<gene>
    <name evidence="1" type="ORF">E0L93_01270</name>
</gene>
<name>A0A4V2NXA0_9ACTN</name>
<reference evidence="1 2" key="1">
    <citation type="submission" date="2019-03" db="EMBL/GenBank/DDBJ databases">
        <title>Whole genome sequence of a novel Rubrobacter taiwanensis strain, isolated from Yellowstone National Park.</title>
        <authorList>
            <person name="Freed S."/>
            <person name="Ramaley R.F."/>
            <person name="Kyndt J.A."/>
        </authorList>
    </citation>
    <scope>NUCLEOTIDE SEQUENCE [LARGE SCALE GENOMIC DNA]</scope>
    <source>
        <strain evidence="1 2">Yellowstone</strain>
    </source>
</reference>